<name>A0A6A5UJ28_9PLEO</name>
<dbReference type="GO" id="GO:0016787">
    <property type="term" value="F:hydrolase activity"/>
    <property type="evidence" value="ECO:0007669"/>
    <property type="project" value="UniProtKB-KW"/>
</dbReference>
<keyword evidence="5" id="KW-1185">Reference proteome</keyword>
<dbReference type="Pfam" id="PF00550">
    <property type="entry name" value="PP-binding"/>
    <property type="match status" value="1"/>
</dbReference>
<dbReference type="EMBL" id="ML976977">
    <property type="protein sequence ID" value="KAF1963782.1"/>
    <property type="molecule type" value="Genomic_DNA"/>
</dbReference>
<gene>
    <name evidence="4" type="ORF">CC80DRAFT_541690</name>
</gene>
<dbReference type="Pfam" id="PF00975">
    <property type="entry name" value="Thioesterase"/>
    <property type="match status" value="1"/>
</dbReference>
<dbReference type="Proteomes" id="UP000800035">
    <property type="component" value="Unassembled WGS sequence"/>
</dbReference>
<dbReference type="Gene3D" id="3.40.50.12780">
    <property type="entry name" value="N-terminal domain of ligase-like"/>
    <property type="match status" value="1"/>
</dbReference>
<dbReference type="GO" id="GO:0031957">
    <property type="term" value="F:very long-chain fatty acid-CoA ligase activity"/>
    <property type="evidence" value="ECO:0007669"/>
    <property type="project" value="TreeGrafter"/>
</dbReference>
<dbReference type="SUPFAM" id="SSF53474">
    <property type="entry name" value="alpha/beta-Hydrolases"/>
    <property type="match status" value="1"/>
</dbReference>
<dbReference type="InterPro" id="IPR020806">
    <property type="entry name" value="PKS_PP-bd"/>
</dbReference>
<dbReference type="Gene3D" id="1.10.1200.10">
    <property type="entry name" value="ACP-like"/>
    <property type="match status" value="1"/>
</dbReference>
<proteinExistence type="predicted"/>
<dbReference type="AlphaFoldDB" id="A0A6A5UJ28"/>
<dbReference type="InterPro" id="IPR029058">
    <property type="entry name" value="AB_hydrolase_fold"/>
</dbReference>
<evidence type="ECO:0000256" key="2">
    <source>
        <dbReference type="ARBA" id="ARBA00022553"/>
    </source>
</evidence>
<dbReference type="InterPro" id="IPR042099">
    <property type="entry name" value="ANL_N_sf"/>
</dbReference>
<dbReference type="SUPFAM" id="SSF56801">
    <property type="entry name" value="Acetyl-CoA synthetase-like"/>
    <property type="match status" value="1"/>
</dbReference>
<dbReference type="Gene3D" id="3.30.300.30">
    <property type="match status" value="1"/>
</dbReference>
<sequence>MTETCAGAIYSLECPEADVKNGRSAASRGKCMREIEMRVTVPTSGNSTPGETITIAMPGQPGDLEARSNVVFKGYYRDAHATADAFTADGWFRTGDQATIDSEDNLHLIGRVKNVTNINGVKFATSDIQMSVEQAINMRVARVIRFPSRAVHTEQVTVAYTPKAWPMEPGEMDEIEELAGQACILITGSRPLIFSLLESSLSTLPISTLGKISRAKMTSLFQAGVFNENVLLHHQCIDDFRKRKHGSVAVAAQAATPAESLLIEDFVDVLDVSPDIVCLDTRIFDLGCTSMDMMRFKRRIDTRLGVIVPIIMLMRSPTPRDLAADLGLNAQIQSSHNGSESQTVQPATITPTIDCAPVVTFWSSSPKTPLWLMHPGVGEVLVFVGLVQHLHNDDRPVYALRARGFEASQECFTSIDETVTTHVNAIRQQQPNGPYTIAGYSYGTMLAFEVAKRLDAADGGSVKFLGSFNLPPHIKTRMRQMNWNMCLLHLSWFLDLISEEHTNGIDEHSFRAETRDIALNIMLRAARQSRLDELGLRESELIQWTNVAFGLQSMAVDYEPSRQVDAIDIFHAIPLKVVAVSQEEWVSEHLSRWSDFSKTKPRFHHVGGAHYTMIGPDHVSKFSQTLMAALRS</sequence>
<feature type="domain" description="Carrier" evidence="3">
    <location>
        <begin position="253"/>
        <end position="330"/>
    </location>
</feature>
<evidence type="ECO:0000256" key="1">
    <source>
        <dbReference type="ARBA" id="ARBA00022450"/>
    </source>
</evidence>
<dbReference type="Gene3D" id="3.40.50.1820">
    <property type="entry name" value="alpha/beta hydrolase"/>
    <property type="match status" value="1"/>
</dbReference>
<evidence type="ECO:0000259" key="3">
    <source>
        <dbReference type="PROSITE" id="PS50075"/>
    </source>
</evidence>
<dbReference type="SUPFAM" id="SSF47336">
    <property type="entry name" value="ACP-like"/>
    <property type="match status" value="1"/>
</dbReference>
<organism evidence="4 5">
    <name type="scientific">Byssothecium circinans</name>
    <dbReference type="NCBI Taxonomy" id="147558"/>
    <lineage>
        <taxon>Eukaryota</taxon>
        <taxon>Fungi</taxon>
        <taxon>Dikarya</taxon>
        <taxon>Ascomycota</taxon>
        <taxon>Pezizomycotina</taxon>
        <taxon>Dothideomycetes</taxon>
        <taxon>Pleosporomycetidae</taxon>
        <taxon>Pleosporales</taxon>
        <taxon>Massarineae</taxon>
        <taxon>Massarinaceae</taxon>
        <taxon>Byssothecium</taxon>
    </lineage>
</organism>
<reference evidence="4" key="1">
    <citation type="journal article" date="2020" name="Stud. Mycol.">
        <title>101 Dothideomycetes genomes: a test case for predicting lifestyles and emergence of pathogens.</title>
        <authorList>
            <person name="Haridas S."/>
            <person name="Albert R."/>
            <person name="Binder M."/>
            <person name="Bloem J."/>
            <person name="Labutti K."/>
            <person name="Salamov A."/>
            <person name="Andreopoulos B."/>
            <person name="Baker S."/>
            <person name="Barry K."/>
            <person name="Bills G."/>
            <person name="Bluhm B."/>
            <person name="Cannon C."/>
            <person name="Castanera R."/>
            <person name="Culley D."/>
            <person name="Daum C."/>
            <person name="Ezra D."/>
            <person name="Gonzalez J."/>
            <person name="Henrissat B."/>
            <person name="Kuo A."/>
            <person name="Liang C."/>
            <person name="Lipzen A."/>
            <person name="Lutzoni F."/>
            <person name="Magnuson J."/>
            <person name="Mondo S."/>
            <person name="Nolan M."/>
            <person name="Ohm R."/>
            <person name="Pangilinan J."/>
            <person name="Park H.-J."/>
            <person name="Ramirez L."/>
            <person name="Alfaro M."/>
            <person name="Sun H."/>
            <person name="Tritt A."/>
            <person name="Yoshinaga Y."/>
            <person name="Zwiers L.-H."/>
            <person name="Turgeon B."/>
            <person name="Goodwin S."/>
            <person name="Spatafora J."/>
            <person name="Crous P."/>
            <person name="Grigoriev I."/>
        </authorList>
    </citation>
    <scope>NUCLEOTIDE SEQUENCE</scope>
    <source>
        <strain evidence="4">CBS 675.92</strain>
    </source>
</reference>
<accession>A0A6A5UJ28</accession>
<dbReference type="InterPro" id="IPR045851">
    <property type="entry name" value="AMP-bd_C_sf"/>
</dbReference>
<dbReference type="InterPro" id="IPR009081">
    <property type="entry name" value="PP-bd_ACP"/>
</dbReference>
<dbReference type="OrthoDB" id="10253869at2759"/>
<dbReference type="PROSITE" id="PS50075">
    <property type="entry name" value="CARRIER"/>
    <property type="match status" value="1"/>
</dbReference>
<protein>
    <submittedName>
        <fullName evidence="4">Alpha/beta-hydrolase</fullName>
    </submittedName>
</protein>
<dbReference type="SMART" id="SM00823">
    <property type="entry name" value="PKS_PP"/>
    <property type="match status" value="1"/>
</dbReference>
<dbReference type="PANTHER" id="PTHR24096">
    <property type="entry name" value="LONG-CHAIN-FATTY-ACID--COA LIGASE"/>
    <property type="match status" value="1"/>
</dbReference>
<dbReference type="InterPro" id="IPR001031">
    <property type="entry name" value="Thioesterase"/>
</dbReference>
<evidence type="ECO:0000313" key="5">
    <source>
        <dbReference type="Proteomes" id="UP000800035"/>
    </source>
</evidence>
<evidence type="ECO:0000313" key="4">
    <source>
        <dbReference type="EMBL" id="KAF1963782.1"/>
    </source>
</evidence>
<dbReference type="GO" id="GO:0006633">
    <property type="term" value="P:fatty acid biosynthetic process"/>
    <property type="evidence" value="ECO:0007669"/>
    <property type="project" value="TreeGrafter"/>
</dbReference>
<keyword evidence="2" id="KW-0597">Phosphoprotein</keyword>
<keyword evidence="4" id="KW-0378">Hydrolase</keyword>
<keyword evidence="1" id="KW-0596">Phosphopantetheine</keyword>
<dbReference type="InterPro" id="IPR036736">
    <property type="entry name" value="ACP-like_sf"/>
</dbReference>
<dbReference type="GO" id="GO:0031177">
    <property type="term" value="F:phosphopantetheine binding"/>
    <property type="evidence" value="ECO:0007669"/>
    <property type="project" value="InterPro"/>
</dbReference>
<dbReference type="PANTHER" id="PTHR24096:SF267">
    <property type="entry name" value="MALONATE--COA LIGASE ACSF3, MITOCHONDRIAL"/>
    <property type="match status" value="1"/>
</dbReference>